<feature type="chain" id="PRO_5046541612" description="DUF11 domain-containing protein" evidence="1">
    <location>
        <begin position="29"/>
        <end position="327"/>
    </location>
</feature>
<evidence type="ECO:0000313" key="2">
    <source>
        <dbReference type="EMBL" id="MBD2841892.1"/>
    </source>
</evidence>
<name>A0ABR8KMU7_9SPHN</name>
<dbReference type="NCBIfam" id="TIGR01451">
    <property type="entry name" value="B_ant_repeat"/>
    <property type="match status" value="1"/>
</dbReference>
<gene>
    <name evidence="2" type="ORF">IB285_06405</name>
</gene>
<accession>A0ABR8KMU7</accession>
<sequence>MKYAQSLIQLGATALTVSVAGVSSAALAEGVDAGSLIENTATATYDGGAGSVTVDSNTVTVRVDELLDVTTTSLDAGPISAAPGEVVLTFEVTNTGNGPEAFELTANPTVPGNEFETVIESIAVDTNENGVYDEGVDEILTGPETTSSLAADDAITVFVIATVPSGVADGDQSQVQLTAAAQTGTGTPGTVFAGAGVGGADAVVGTTAATASATGSLAVGITTVDLTKSATIADPFGGDSAVPGAVVTFTIVAEVAGSGSVDDLVVADAIPTDTTYVAGTLALGGASLTDAAGDDAGQASNASGISVDLGTVSGGTSQTITFDVTIN</sequence>
<feature type="signal peptide" evidence="1">
    <location>
        <begin position="1"/>
        <end position="28"/>
    </location>
</feature>
<evidence type="ECO:0000256" key="1">
    <source>
        <dbReference type="SAM" id="SignalP"/>
    </source>
</evidence>
<reference evidence="2 3" key="1">
    <citation type="submission" date="2020-09" db="EMBL/GenBank/DDBJ databases">
        <authorList>
            <person name="Yoon J.-W."/>
        </authorList>
    </citation>
    <scope>NUCLEOTIDE SEQUENCE [LARGE SCALE GENOMIC DNA]</scope>
    <source>
        <strain evidence="2 3">KMU-140</strain>
    </source>
</reference>
<dbReference type="Proteomes" id="UP000635384">
    <property type="component" value="Unassembled WGS sequence"/>
</dbReference>
<evidence type="ECO:0000313" key="3">
    <source>
        <dbReference type="Proteomes" id="UP000635384"/>
    </source>
</evidence>
<comment type="caution">
    <text evidence="2">The sequence shown here is derived from an EMBL/GenBank/DDBJ whole genome shotgun (WGS) entry which is preliminary data.</text>
</comment>
<keyword evidence="3" id="KW-1185">Reference proteome</keyword>
<dbReference type="RefSeq" id="WP_190787396.1">
    <property type="nucleotide sequence ID" value="NZ_JACXLC010000001.1"/>
</dbReference>
<keyword evidence="1" id="KW-0732">Signal</keyword>
<dbReference type="InterPro" id="IPR047589">
    <property type="entry name" value="DUF11_rpt"/>
</dbReference>
<proteinExistence type="predicted"/>
<evidence type="ECO:0008006" key="4">
    <source>
        <dbReference type="Google" id="ProtNLM"/>
    </source>
</evidence>
<organism evidence="2 3">
    <name type="scientific">Erythrobacter rubeus</name>
    <dbReference type="NCBI Taxonomy" id="2760803"/>
    <lineage>
        <taxon>Bacteria</taxon>
        <taxon>Pseudomonadati</taxon>
        <taxon>Pseudomonadota</taxon>
        <taxon>Alphaproteobacteria</taxon>
        <taxon>Sphingomonadales</taxon>
        <taxon>Erythrobacteraceae</taxon>
        <taxon>Erythrobacter/Porphyrobacter group</taxon>
        <taxon>Erythrobacter</taxon>
    </lineage>
</organism>
<protein>
    <recommendedName>
        <fullName evidence="4">DUF11 domain-containing protein</fullName>
    </recommendedName>
</protein>
<dbReference type="EMBL" id="JACXLC010000001">
    <property type="protein sequence ID" value="MBD2841892.1"/>
    <property type="molecule type" value="Genomic_DNA"/>
</dbReference>